<protein>
    <recommendedName>
        <fullName evidence="5">Zinc finger DksA/TraR C4-type domain-containing protein</fullName>
    </recommendedName>
</protein>
<dbReference type="PANTHER" id="PTHR33823">
    <property type="entry name" value="RNA POLYMERASE-BINDING TRANSCRIPTION FACTOR DKSA-RELATED"/>
    <property type="match status" value="1"/>
</dbReference>
<dbReference type="PROSITE" id="PS51128">
    <property type="entry name" value="ZF_DKSA_2"/>
    <property type="match status" value="1"/>
</dbReference>
<dbReference type="OrthoDB" id="6064855at2"/>
<dbReference type="STRING" id="1301098.PKB_4816"/>
<dbReference type="Gene3D" id="1.20.120.910">
    <property type="entry name" value="DksA, coiled-coil domain"/>
    <property type="match status" value="1"/>
</dbReference>
<keyword evidence="3" id="KW-0862">Zinc</keyword>
<dbReference type="GO" id="GO:0008270">
    <property type="term" value="F:zinc ion binding"/>
    <property type="evidence" value="ECO:0007669"/>
    <property type="project" value="UniProtKB-KW"/>
</dbReference>
<dbReference type="PATRIC" id="fig|1301098.3.peg.4803"/>
<reference evidence="6 7" key="2">
    <citation type="submission" date="2014-05" db="EMBL/GenBank/DDBJ databases">
        <title>Genome sequence of the 3-chlorobenzoate degrading bacterium Pseudomonas knackmussii B13 shows multiple evidence for horizontal gene transfer.</title>
        <authorList>
            <person name="Miyazaki R."/>
            <person name="Bertelli C."/>
            <person name="Falquet L."/>
            <person name="Robinson-Rechavi M."/>
            <person name="Gharib W."/>
            <person name="Roy S."/>
            <person name="Van der Meer J.R."/>
        </authorList>
    </citation>
    <scope>NUCLEOTIDE SEQUENCE [LARGE SCALE GENOMIC DNA]</scope>
    <source>
        <strain evidence="6 7">B13</strain>
    </source>
</reference>
<evidence type="ECO:0000256" key="2">
    <source>
        <dbReference type="ARBA" id="ARBA00022771"/>
    </source>
</evidence>
<evidence type="ECO:0000259" key="5">
    <source>
        <dbReference type="Pfam" id="PF01258"/>
    </source>
</evidence>
<evidence type="ECO:0000313" key="7">
    <source>
        <dbReference type="Proteomes" id="UP000025241"/>
    </source>
</evidence>
<dbReference type="AlphaFoldDB" id="A0A024HMS1"/>
<reference evidence="6 7" key="1">
    <citation type="submission" date="2013-03" db="EMBL/GenBank/DDBJ databases">
        <authorList>
            <person name="Linke B."/>
        </authorList>
    </citation>
    <scope>NUCLEOTIDE SEQUENCE [LARGE SCALE GENOMIC DNA]</scope>
    <source>
        <strain evidence="6 7">B13</strain>
    </source>
</reference>
<evidence type="ECO:0000313" key="6">
    <source>
        <dbReference type="EMBL" id="CDF86136.1"/>
    </source>
</evidence>
<proteinExistence type="predicted"/>
<dbReference type="InterPro" id="IPR000962">
    <property type="entry name" value="Znf_DskA_TraR"/>
</dbReference>
<feature type="zinc finger region" description="dksA C4-type" evidence="4">
    <location>
        <begin position="80"/>
        <end position="104"/>
    </location>
</feature>
<evidence type="ECO:0000256" key="4">
    <source>
        <dbReference type="PROSITE-ProRule" id="PRU00510"/>
    </source>
</evidence>
<evidence type="ECO:0000256" key="3">
    <source>
        <dbReference type="ARBA" id="ARBA00022833"/>
    </source>
</evidence>
<dbReference type="KEGG" id="pkc:PKB_4816"/>
<dbReference type="HOGENOM" id="CLU_043144_3_2_6"/>
<gene>
    <name evidence="6" type="ORF">PKB_4816</name>
</gene>
<dbReference type="SUPFAM" id="SSF57716">
    <property type="entry name" value="Glucocorticoid receptor-like (DNA-binding domain)"/>
    <property type="match status" value="1"/>
</dbReference>
<dbReference type="Pfam" id="PF01258">
    <property type="entry name" value="zf-dskA_traR"/>
    <property type="match status" value="1"/>
</dbReference>
<accession>A0A024HMS1</accession>
<name>A0A024HMS1_PSEKB</name>
<dbReference type="Proteomes" id="UP000025241">
    <property type="component" value="Chromosome I"/>
</dbReference>
<dbReference type="EMBL" id="HG322950">
    <property type="protein sequence ID" value="CDF86136.1"/>
    <property type="molecule type" value="Genomic_DNA"/>
</dbReference>
<organism evidence="6 7">
    <name type="scientific">Pseudomonas knackmussii (strain DSM 6978 / CCUG 54928 / LMG 23759 / B13)</name>
    <dbReference type="NCBI Taxonomy" id="1301098"/>
    <lineage>
        <taxon>Bacteria</taxon>
        <taxon>Pseudomonadati</taxon>
        <taxon>Pseudomonadota</taxon>
        <taxon>Gammaproteobacteria</taxon>
        <taxon>Pseudomonadales</taxon>
        <taxon>Pseudomonadaceae</taxon>
        <taxon>Pseudomonas</taxon>
    </lineage>
</organism>
<feature type="domain" description="Zinc finger DksA/TraR C4-type" evidence="5">
    <location>
        <begin position="75"/>
        <end position="105"/>
    </location>
</feature>
<evidence type="ECO:0000256" key="1">
    <source>
        <dbReference type="ARBA" id="ARBA00022723"/>
    </source>
</evidence>
<keyword evidence="2" id="KW-0863">Zinc-finger</keyword>
<dbReference type="RefSeq" id="WP_043255067.1">
    <property type="nucleotide sequence ID" value="NZ_HG322950.1"/>
</dbReference>
<keyword evidence="7" id="KW-1185">Reference proteome</keyword>
<dbReference type="PANTHER" id="PTHR33823:SF4">
    <property type="entry name" value="GENERAL STRESS PROTEIN 16O"/>
    <property type="match status" value="1"/>
</dbReference>
<dbReference type="eggNOG" id="COG1734">
    <property type="taxonomic scope" value="Bacteria"/>
</dbReference>
<sequence>MGVPDFDPRAALDALAAEYSQRAEAIRRDLGQIHSPDFAEQAQQRQNDDVLRALLAEAEAGMRQVGLARLRLADGTYGECARCGEPIESRRLRALPAAEHCLRCADLQH</sequence>
<keyword evidence="1" id="KW-0479">Metal-binding</keyword>